<evidence type="ECO:0008006" key="7">
    <source>
        <dbReference type="Google" id="ProtNLM"/>
    </source>
</evidence>
<evidence type="ECO:0000313" key="5">
    <source>
        <dbReference type="EMBL" id="KAL1511255.1"/>
    </source>
</evidence>
<dbReference type="AlphaFoldDB" id="A0AB34J3J4"/>
<dbReference type="InterPro" id="IPR011051">
    <property type="entry name" value="RmlC_Cupin_sf"/>
</dbReference>
<gene>
    <name evidence="5" type="ORF">AB1Y20_006064</name>
</gene>
<dbReference type="InterPro" id="IPR014710">
    <property type="entry name" value="RmlC-like_jellyroll"/>
</dbReference>
<evidence type="ECO:0000259" key="4">
    <source>
        <dbReference type="Pfam" id="PF05726"/>
    </source>
</evidence>
<dbReference type="PANTHER" id="PTHR13903:SF8">
    <property type="entry name" value="PIRIN"/>
    <property type="match status" value="1"/>
</dbReference>
<dbReference type="InterPro" id="IPR003829">
    <property type="entry name" value="Pirin_N_dom"/>
</dbReference>
<keyword evidence="6" id="KW-1185">Reference proteome</keyword>
<feature type="domain" description="Pirin N-terminal" evidence="3">
    <location>
        <begin position="67"/>
        <end position="158"/>
    </location>
</feature>
<organism evidence="5 6">
    <name type="scientific">Prymnesium parvum</name>
    <name type="common">Toxic golden alga</name>
    <dbReference type="NCBI Taxonomy" id="97485"/>
    <lineage>
        <taxon>Eukaryota</taxon>
        <taxon>Haptista</taxon>
        <taxon>Haptophyta</taxon>
        <taxon>Prymnesiophyceae</taxon>
        <taxon>Prymnesiales</taxon>
        <taxon>Prymnesiaceae</taxon>
        <taxon>Prymnesium</taxon>
    </lineage>
</organism>
<dbReference type="Pfam" id="PF05726">
    <property type="entry name" value="Pirin_C"/>
    <property type="match status" value="1"/>
</dbReference>
<dbReference type="PANTHER" id="PTHR13903">
    <property type="entry name" value="PIRIN-RELATED"/>
    <property type="match status" value="1"/>
</dbReference>
<evidence type="ECO:0000313" key="6">
    <source>
        <dbReference type="Proteomes" id="UP001515480"/>
    </source>
</evidence>
<dbReference type="CDD" id="cd02247">
    <property type="entry name" value="cupin_pirin_C"/>
    <property type="match status" value="1"/>
</dbReference>
<comment type="similarity">
    <text evidence="1 2">Belongs to the pirin family.</text>
</comment>
<evidence type="ECO:0000259" key="3">
    <source>
        <dbReference type="Pfam" id="PF02678"/>
    </source>
</evidence>
<dbReference type="EMBL" id="JBGBPQ010000014">
    <property type="protein sequence ID" value="KAL1511255.1"/>
    <property type="molecule type" value="Genomic_DNA"/>
</dbReference>
<feature type="domain" description="Pirin C-terminal" evidence="4">
    <location>
        <begin position="256"/>
        <end position="356"/>
    </location>
</feature>
<dbReference type="InterPro" id="IPR008778">
    <property type="entry name" value="Pirin_C_dom"/>
</dbReference>
<evidence type="ECO:0000256" key="2">
    <source>
        <dbReference type="RuleBase" id="RU003457"/>
    </source>
</evidence>
<evidence type="ECO:0000256" key="1">
    <source>
        <dbReference type="ARBA" id="ARBA00008416"/>
    </source>
</evidence>
<dbReference type="SUPFAM" id="SSF51182">
    <property type="entry name" value="RmlC-like cupins"/>
    <property type="match status" value="1"/>
</dbReference>
<reference evidence="5 6" key="1">
    <citation type="journal article" date="2024" name="Science">
        <title>Giant polyketide synthase enzymes in the biosynthesis of giant marine polyether toxins.</title>
        <authorList>
            <person name="Fallon T.R."/>
            <person name="Shende V.V."/>
            <person name="Wierzbicki I.H."/>
            <person name="Pendleton A.L."/>
            <person name="Watervoot N.F."/>
            <person name="Auber R.P."/>
            <person name="Gonzalez D.J."/>
            <person name="Wisecaver J.H."/>
            <person name="Moore B.S."/>
        </authorList>
    </citation>
    <scope>NUCLEOTIDE SEQUENCE [LARGE SCALE GENOMIC DNA]</scope>
    <source>
        <strain evidence="5 6">12B1</strain>
    </source>
</reference>
<dbReference type="Pfam" id="PF02678">
    <property type="entry name" value="Pirin"/>
    <property type="match status" value="1"/>
</dbReference>
<dbReference type="Proteomes" id="UP001515480">
    <property type="component" value="Unassembled WGS sequence"/>
</dbReference>
<name>A0AB34J3J4_PRYPA</name>
<dbReference type="Gene3D" id="2.60.120.10">
    <property type="entry name" value="Jelly Rolls"/>
    <property type="match status" value="1"/>
</dbReference>
<sequence length="377" mass="41508">MRGVARVVRHPRLPVWPAWQGLALLALSQFEATRPLADRLEARFGGRVCPMQFDPVECDPFVLLVHHRHAFRAFDFFRPIFSALILPEGFPAHPHRGFETVTYVLPGKGGLVHRDSLGCKMSYSNGACQWMTAGRGMLHEEMWDTASASEHELYQLWVNLPPAAKMTQPAVQLLTPPTEDDTTTSNVQVEGRTAVRRARIRTDVIHSDHGNVVVRTLAGDAGGEAAADSETTHRFDGSSTDTGASTFSPMTIAHIELQDLGATHKVPIPDGWTCIIYVRYGEVEIEGTLAKMYDTVYMQRYGGSAVVSNTNKGGSDVMIFAGQPIGAPVAASGTMVMNTQAQVSQALQDYQRGTFGEPWDHTLSDDDWVKWCDSRPI</sequence>
<dbReference type="InterPro" id="IPR012093">
    <property type="entry name" value="Pirin"/>
</dbReference>
<accession>A0AB34J3J4</accession>
<proteinExistence type="inferred from homology"/>
<comment type="caution">
    <text evidence="5">The sequence shown here is derived from an EMBL/GenBank/DDBJ whole genome shotgun (WGS) entry which is preliminary data.</text>
</comment>
<protein>
    <recommendedName>
        <fullName evidence="7">Pirin</fullName>
    </recommendedName>
</protein>